<evidence type="ECO:0000313" key="2">
    <source>
        <dbReference type="Proteomes" id="UP001320544"/>
    </source>
</evidence>
<organism evidence="1 2">
    <name type="scientific">Raoultibacter timonensis</name>
    <dbReference type="NCBI Taxonomy" id="1907662"/>
    <lineage>
        <taxon>Bacteria</taxon>
        <taxon>Bacillati</taxon>
        <taxon>Actinomycetota</taxon>
        <taxon>Coriobacteriia</taxon>
        <taxon>Eggerthellales</taxon>
        <taxon>Eggerthellaceae</taxon>
        <taxon>Raoultibacter</taxon>
    </lineage>
</organism>
<accession>A0ABN6MB28</accession>
<reference evidence="1 2" key="1">
    <citation type="submission" date="2022-01" db="EMBL/GenBank/DDBJ databases">
        <title>Novel bile acid biosynthetic pathways are enriched in the microbiome of centenarians.</title>
        <authorList>
            <person name="Sato Y."/>
            <person name="Atarashi K."/>
            <person name="Plichta R.D."/>
            <person name="Arai Y."/>
            <person name="Sasajima S."/>
            <person name="Kearney M.S."/>
            <person name="Suda W."/>
            <person name="Takeshita K."/>
            <person name="Sasaki T."/>
            <person name="Okamoto S."/>
            <person name="Skelly N.A."/>
            <person name="Okamura Y."/>
            <person name="Vlamakis H."/>
            <person name="Li Y."/>
            <person name="Tanoue T."/>
            <person name="Takei H."/>
            <person name="Nittono H."/>
            <person name="Narushima S."/>
            <person name="Irie J."/>
            <person name="Itoh H."/>
            <person name="Moriya K."/>
            <person name="Sugiura Y."/>
            <person name="Suematsu M."/>
            <person name="Moritoki N."/>
            <person name="Shibata S."/>
            <person name="Littman R.D."/>
            <person name="Fischbach A.M."/>
            <person name="Uwamino Y."/>
            <person name="Inoue T."/>
            <person name="Honda A."/>
            <person name="Hattori M."/>
            <person name="Murai T."/>
            <person name="Xavier J.R."/>
            <person name="Hirose N."/>
            <person name="Honda K."/>
        </authorList>
    </citation>
    <scope>NUCLEOTIDE SEQUENCE [LARGE SCALE GENOMIC DNA]</scope>
    <source>
        <strain evidence="1 2">CE91-St30</strain>
    </source>
</reference>
<gene>
    <name evidence="1" type="ORF">CE91St30_01120</name>
</gene>
<sequence>MTKATIALQANVNAMGNREVLSPRTDFVRRAAERAFVVARLAGETCLAATGDTVVVLVVG</sequence>
<protein>
    <submittedName>
        <fullName evidence="1">Uncharacterized protein</fullName>
    </submittedName>
</protein>
<dbReference type="EMBL" id="AP025564">
    <property type="protein sequence ID" value="BDE94779.1"/>
    <property type="molecule type" value="Genomic_DNA"/>
</dbReference>
<keyword evidence="2" id="KW-1185">Reference proteome</keyword>
<name>A0ABN6MB28_9ACTN</name>
<dbReference type="Proteomes" id="UP001320544">
    <property type="component" value="Chromosome"/>
</dbReference>
<evidence type="ECO:0000313" key="1">
    <source>
        <dbReference type="EMBL" id="BDE94779.1"/>
    </source>
</evidence>
<proteinExistence type="predicted"/>